<reference evidence="1 2" key="1">
    <citation type="journal article" date="2018" name="Nat. Ecol. Evol.">
        <title>Pezizomycetes genomes reveal the molecular basis of ectomycorrhizal truffle lifestyle.</title>
        <authorList>
            <person name="Murat C."/>
            <person name="Payen T."/>
            <person name="Noel B."/>
            <person name="Kuo A."/>
            <person name="Morin E."/>
            <person name="Chen J."/>
            <person name="Kohler A."/>
            <person name="Krizsan K."/>
            <person name="Balestrini R."/>
            <person name="Da Silva C."/>
            <person name="Montanini B."/>
            <person name="Hainaut M."/>
            <person name="Levati E."/>
            <person name="Barry K.W."/>
            <person name="Belfiori B."/>
            <person name="Cichocki N."/>
            <person name="Clum A."/>
            <person name="Dockter R.B."/>
            <person name="Fauchery L."/>
            <person name="Guy J."/>
            <person name="Iotti M."/>
            <person name="Le Tacon F."/>
            <person name="Lindquist E.A."/>
            <person name="Lipzen A."/>
            <person name="Malagnac F."/>
            <person name="Mello A."/>
            <person name="Molinier V."/>
            <person name="Miyauchi S."/>
            <person name="Poulain J."/>
            <person name="Riccioni C."/>
            <person name="Rubini A."/>
            <person name="Sitrit Y."/>
            <person name="Splivallo R."/>
            <person name="Traeger S."/>
            <person name="Wang M."/>
            <person name="Zifcakova L."/>
            <person name="Wipf D."/>
            <person name="Zambonelli A."/>
            <person name="Paolocci F."/>
            <person name="Nowrousian M."/>
            <person name="Ottonello S."/>
            <person name="Baldrian P."/>
            <person name="Spatafora J.W."/>
            <person name="Henrissat B."/>
            <person name="Nagy L.G."/>
            <person name="Aury J.M."/>
            <person name="Wincker P."/>
            <person name="Grigoriev I.V."/>
            <person name="Bonfante P."/>
            <person name="Martin F.M."/>
        </authorList>
    </citation>
    <scope>NUCLEOTIDE SEQUENCE [LARGE SCALE GENOMIC DNA]</scope>
    <source>
        <strain evidence="1 2">ATCC MYA-4762</strain>
    </source>
</reference>
<evidence type="ECO:0000313" key="1">
    <source>
        <dbReference type="EMBL" id="RPB24250.1"/>
    </source>
</evidence>
<gene>
    <name evidence="1" type="ORF">L211DRAFT_848991</name>
</gene>
<evidence type="ECO:0000313" key="2">
    <source>
        <dbReference type="Proteomes" id="UP000267821"/>
    </source>
</evidence>
<proteinExistence type="predicted"/>
<accession>A0A3N4LN38</accession>
<protein>
    <submittedName>
        <fullName evidence="1">Uncharacterized protein</fullName>
    </submittedName>
</protein>
<dbReference type="AlphaFoldDB" id="A0A3N4LN38"/>
<dbReference type="Proteomes" id="UP000267821">
    <property type="component" value="Unassembled WGS sequence"/>
</dbReference>
<dbReference type="EMBL" id="ML121542">
    <property type="protein sequence ID" value="RPB24250.1"/>
    <property type="molecule type" value="Genomic_DNA"/>
</dbReference>
<keyword evidence="2" id="KW-1185">Reference proteome</keyword>
<sequence>MCDRTLVMTNVLFQKIKEWDFFTHRTGDGRLYWDGIECGIDQPVFISMVNAIVAAWNAKGITGMDDFEKTQKMTPEMVQHMVYREIDSYLCKLLGVIKSN</sequence>
<dbReference type="OrthoDB" id="10456682at2759"/>
<dbReference type="InParanoid" id="A0A3N4LN38"/>
<organism evidence="1 2">
    <name type="scientific">Terfezia boudieri ATCC MYA-4762</name>
    <dbReference type="NCBI Taxonomy" id="1051890"/>
    <lineage>
        <taxon>Eukaryota</taxon>
        <taxon>Fungi</taxon>
        <taxon>Dikarya</taxon>
        <taxon>Ascomycota</taxon>
        <taxon>Pezizomycotina</taxon>
        <taxon>Pezizomycetes</taxon>
        <taxon>Pezizales</taxon>
        <taxon>Pezizaceae</taxon>
        <taxon>Terfezia</taxon>
    </lineage>
</organism>
<name>A0A3N4LN38_9PEZI</name>